<evidence type="ECO:0000313" key="2">
    <source>
        <dbReference type="EMBL" id="QEC54758.1"/>
    </source>
</evidence>
<protein>
    <submittedName>
        <fullName evidence="2">FkbM family methyltransferase</fullName>
    </submittedName>
</protein>
<dbReference type="SUPFAM" id="SSF53335">
    <property type="entry name" value="S-adenosyl-L-methionine-dependent methyltransferases"/>
    <property type="match status" value="1"/>
</dbReference>
<dbReference type="GO" id="GO:0008168">
    <property type="term" value="F:methyltransferase activity"/>
    <property type="evidence" value="ECO:0007669"/>
    <property type="project" value="UniProtKB-KW"/>
</dbReference>
<keyword evidence="2" id="KW-0808">Transferase</keyword>
<dbReference type="InterPro" id="IPR052514">
    <property type="entry name" value="SAM-dependent_MTase"/>
</dbReference>
<name>A0A5B8UE15_9BACT</name>
<dbReference type="PANTHER" id="PTHR34203">
    <property type="entry name" value="METHYLTRANSFERASE, FKBM FAMILY PROTEIN"/>
    <property type="match status" value="1"/>
</dbReference>
<feature type="domain" description="Methyltransferase FkbM" evidence="1">
    <location>
        <begin position="88"/>
        <end position="222"/>
    </location>
</feature>
<dbReference type="AlphaFoldDB" id="A0A5B8UE15"/>
<reference evidence="2 3" key="1">
    <citation type="journal article" date="2015" name="Int. J. Syst. Evol. Microbiol.">
        <title>Flavisolibacter ginsenosidimutans sp. nov., with ginsenoside-converting activity isolated from soil used for cultivating ginseng.</title>
        <authorList>
            <person name="Zhao Y."/>
            <person name="Liu Q."/>
            <person name="Kang M.S."/>
            <person name="Jin F."/>
            <person name="Yu H."/>
            <person name="Im W.T."/>
        </authorList>
    </citation>
    <scope>NUCLEOTIDE SEQUENCE [LARGE SCALE GENOMIC DNA]</scope>
    <source>
        <strain evidence="2 3">Gsoil 636</strain>
    </source>
</reference>
<dbReference type="EMBL" id="CP042433">
    <property type="protein sequence ID" value="QEC54758.1"/>
    <property type="molecule type" value="Genomic_DNA"/>
</dbReference>
<dbReference type="InterPro" id="IPR006342">
    <property type="entry name" value="FkbM_mtfrase"/>
</dbReference>
<dbReference type="PANTHER" id="PTHR34203:SF15">
    <property type="entry name" value="SLL1173 PROTEIN"/>
    <property type="match status" value="1"/>
</dbReference>
<keyword evidence="2" id="KW-0489">Methyltransferase</keyword>
<dbReference type="Pfam" id="PF05050">
    <property type="entry name" value="Methyltransf_21"/>
    <property type="match status" value="1"/>
</dbReference>
<dbReference type="Proteomes" id="UP000321204">
    <property type="component" value="Chromosome"/>
</dbReference>
<dbReference type="InterPro" id="IPR029063">
    <property type="entry name" value="SAM-dependent_MTases_sf"/>
</dbReference>
<evidence type="ECO:0000313" key="3">
    <source>
        <dbReference type="Proteomes" id="UP000321204"/>
    </source>
</evidence>
<sequence length="278" mass="31622">MAVSVSTILKGLVHRLSKKKKSSRFPSLSWTKEKILKHQDDKAIKQIQFGHLHVAYKRPYELLHTYKELFEDEIYFFKANTDAPLIIDCGANIGLSVLYFKSLYPKAKLIAYEPDADNLTLLKQNVERNKLTNVECRQKAVWINNEELLFASDGTQGSGIANQQTSTNVVKMQAERLADVLQNTKVDFLKIDIEGAELEVVKDCAPFLHNVQNLFVEYHGKAAESEKLAALFAVLKQNFQVYIKMAADNLDHPFVEKTTGASFDVQLNIFCYPFSEKK</sequence>
<organism evidence="2 3">
    <name type="scientific">Flavisolibacter ginsenosidimutans</name>
    <dbReference type="NCBI Taxonomy" id="661481"/>
    <lineage>
        <taxon>Bacteria</taxon>
        <taxon>Pseudomonadati</taxon>
        <taxon>Bacteroidota</taxon>
        <taxon>Chitinophagia</taxon>
        <taxon>Chitinophagales</taxon>
        <taxon>Chitinophagaceae</taxon>
        <taxon>Flavisolibacter</taxon>
    </lineage>
</organism>
<proteinExistence type="predicted"/>
<dbReference type="RefSeq" id="WP_146782075.1">
    <property type="nucleotide sequence ID" value="NZ_BAABIO010000006.1"/>
</dbReference>
<evidence type="ECO:0000259" key="1">
    <source>
        <dbReference type="Pfam" id="PF05050"/>
    </source>
</evidence>
<accession>A0A5B8UE15</accession>
<keyword evidence="3" id="KW-1185">Reference proteome</keyword>
<dbReference type="OrthoDB" id="9785375at2"/>
<dbReference type="Gene3D" id="3.40.50.150">
    <property type="entry name" value="Vaccinia Virus protein VP39"/>
    <property type="match status" value="1"/>
</dbReference>
<dbReference type="NCBIfam" id="TIGR01444">
    <property type="entry name" value="fkbM_fam"/>
    <property type="match status" value="1"/>
</dbReference>
<dbReference type="KEGG" id="fgg:FSB75_02200"/>
<dbReference type="GO" id="GO:0032259">
    <property type="term" value="P:methylation"/>
    <property type="evidence" value="ECO:0007669"/>
    <property type="project" value="UniProtKB-KW"/>
</dbReference>
<gene>
    <name evidence="2" type="ORF">FSB75_02200</name>
</gene>